<name>A0A2V0NQX4_9CHLO</name>
<organism evidence="10 11">
    <name type="scientific">Raphidocelis subcapitata</name>
    <dbReference type="NCBI Taxonomy" id="307507"/>
    <lineage>
        <taxon>Eukaryota</taxon>
        <taxon>Viridiplantae</taxon>
        <taxon>Chlorophyta</taxon>
        <taxon>core chlorophytes</taxon>
        <taxon>Chlorophyceae</taxon>
        <taxon>CS clade</taxon>
        <taxon>Sphaeropleales</taxon>
        <taxon>Selenastraceae</taxon>
        <taxon>Raphidocelis</taxon>
    </lineage>
</organism>
<dbReference type="Proteomes" id="UP000247498">
    <property type="component" value="Unassembled WGS sequence"/>
</dbReference>
<proteinExistence type="inferred from homology"/>
<dbReference type="Pfam" id="PF01457">
    <property type="entry name" value="Peptidase_M8"/>
    <property type="match status" value="1"/>
</dbReference>
<dbReference type="Pfam" id="PF12499">
    <property type="entry name" value="DUF3707"/>
    <property type="match status" value="1"/>
</dbReference>
<evidence type="ECO:0000256" key="3">
    <source>
        <dbReference type="ARBA" id="ARBA00022670"/>
    </source>
</evidence>
<evidence type="ECO:0000256" key="2">
    <source>
        <dbReference type="ARBA" id="ARBA00005860"/>
    </source>
</evidence>
<dbReference type="GO" id="GO:0007155">
    <property type="term" value="P:cell adhesion"/>
    <property type="evidence" value="ECO:0007669"/>
    <property type="project" value="InterPro"/>
</dbReference>
<dbReference type="GO" id="GO:0004222">
    <property type="term" value="F:metalloendopeptidase activity"/>
    <property type="evidence" value="ECO:0007669"/>
    <property type="project" value="InterPro"/>
</dbReference>
<evidence type="ECO:0000256" key="7">
    <source>
        <dbReference type="ARBA" id="ARBA00023049"/>
    </source>
</evidence>
<dbReference type="InterPro" id="IPR001577">
    <property type="entry name" value="Peptidase_M8"/>
</dbReference>
<dbReference type="GO" id="GO:0046872">
    <property type="term" value="F:metal ion binding"/>
    <property type="evidence" value="ECO:0007669"/>
    <property type="project" value="UniProtKB-KW"/>
</dbReference>
<dbReference type="InterPro" id="IPR024616">
    <property type="entry name" value="Pherophorin"/>
</dbReference>
<accession>A0A2V0NQX4</accession>
<keyword evidence="7" id="KW-0482">Metalloprotease</keyword>
<evidence type="ECO:0000313" key="10">
    <source>
        <dbReference type="EMBL" id="GBF90041.1"/>
    </source>
</evidence>
<dbReference type="OrthoDB" id="48352at2759"/>
<sequence>MTGGGHRGPPPLLVLAVCWAAALAGLPRTARAACQVAEQSATNFQIRYDAGSPTRACFSLSTNSPCGGGDGGGACCLEGAAELRELLLAPNALNPACVDRRGLKALRFTVDGVPIRSKPGRSKGGQTVVKASVKGAFPNGASICIDASDVPGCDSIQSLCGSPGSPGSPGSCSFKLQARGAPRGGSGDRAKCCIDAAAEYNVSAPQFNLELVNQGVDFSFDSDFEAARDRWQRILTVDLPDVTAKEYNGTGFEWEPGYSMPIDDVVIFYKVEYIDGANGSVLGAAGVKYRRKGGRSLPLVGQMLFDAADLAALPPRQRAALLLHEMGHALGLGLEFYWRDVLGCVRDCLAGQISQPAYYTCANAAREFAALPGCGPKLPVETELGLGSGCRHWQEDALGSELMTPVLGASGMQGLSRVTIGALEDIYGPGSVDYTQADPWDCRQAAKPQAAPAARRAFGGEGEVVLLEPLPPPQLPD</sequence>
<evidence type="ECO:0000256" key="8">
    <source>
        <dbReference type="SAM" id="SignalP"/>
    </source>
</evidence>
<evidence type="ECO:0000256" key="1">
    <source>
        <dbReference type="ARBA" id="ARBA00001947"/>
    </source>
</evidence>
<protein>
    <recommendedName>
        <fullName evidence="9">Pherophorin domain-containing protein</fullName>
    </recommendedName>
</protein>
<dbReference type="SUPFAM" id="SSF55486">
    <property type="entry name" value="Metalloproteases ('zincins'), catalytic domain"/>
    <property type="match status" value="1"/>
</dbReference>
<dbReference type="InParanoid" id="A0A2V0NQX4"/>
<keyword evidence="3" id="KW-0645">Protease</keyword>
<gene>
    <name evidence="10" type="ORF">Rsub_02749</name>
</gene>
<keyword evidence="5" id="KW-0378">Hydrolase</keyword>
<comment type="similarity">
    <text evidence="2">Belongs to the peptidase M8 family.</text>
</comment>
<evidence type="ECO:0000256" key="5">
    <source>
        <dbReference type="ARBA" id="ARBA00022801"/>
    </source>
</evidence>
<comment type="cofactor">
    <cofactor evidence="1">
        <name>Zn(2+)</name>
        <dbReference type="ChEBI" id="CHEBI:29105"/>
    </cofactor>
</comment>
<keyword evidence="8" id="KW-0732">Signal</keyword>
<evidence type="ECO:0000256" key="6">
    <source>
        <dbReference type="ARBA" id="ARBA00022833"/>
    </source>
</evidence>
<dbReference type="GO" id="GO:0006508">
    <property type="term" value="P:proteolysis"/>
    <property type="evidence" value="ECO:0007669"/>
    <property type="project" value="UniProtKB-KW"/>
</dbReference>
<comment type="caution">
    <text evidence="10">The sequence shown here is derived from an EMBL/GenBank/DDBJ whole genome shotgun (WGS) entry which is preliminary data.</text>
</comment>
<reference evidence="10 11" key="1">
    <citation type="journal article" date="2018" name="Sci. Rep.">
        <title>Raphidocelis subcapitata (=Pseudokirchneriella subcapitata) provides an insight into genome evolution and environmental adaptations in the Sphaeropleales.</title>
        <authorList>
            <person name="Suzuki S."/>
            <person name="Yamaguchi H."/>
            <person name="Nakajima N."/>
            <person name="Kawachi M."/>
        </authorList>
    </citation>
    <scope>NUCLEOTIDE SEQUENCE [LARGE SCALE GENOMIC DNA]</scope>
    <source>
        <strain evidence="10 11">NIES-35</strain>
    </source>
</reference>
<evidence type="ECO:0000256" key="4">
    <source>
        <dbReference type="ARBA" id="ARBA00022723"/>
    </source>
</evidence>
<feature type="signal peptide" evidence="8">
    <location>
        <begin position="1"/>
        <end position="24"/>
    </location>
</feature>
<feature type="chain" id="PRO_5016112051" description="Pherophorin domain-containing protein" evidence="8">
    <location>
        <begin position="25"/>
        <end position="477"/>
    </location>
</feature>
<keyword evidence="6" id="KW-0862">Zinc</keyword>
<evidence type="ECO:0000313" key="11">
    <source>
        <dbReference type="Proteomes" id="UP000247498"/>
    </source>
</evidence>
<dbReference type="AlphaFoldDB" id="A0A2V0NQX4"/>
<keyword evidence="4" id="KW-0479">Metal-binding</keyword>
<evidence type="ECO:0000259" key="9">
    <source>
        <dbReference type="Pfam" id="PF12499"/>
    </source>
</evidence>
<dbReference type="GO" id="GO:0016020">
    <property type="term" value="C:membrane"/>
    <property type="evidence" value="ECO:0007669"/>
    <property type="project" value="InterPro"/>
</dbReference>
<dbReference type="STRING" id="307507.A0A2V0NQX4"/>
<keyword evidence="11" id="KW-1185">Reference proteome</keyword>
<feature type="domain" description="Pherophorin" evidence="9">
    <location>
        <begin position="34"/>
        <end position="179"/>
    </location>
</feature>
<dbReference type="EMBL" id="BDRX01000014">
    <property type="protein sequence ID" value="GBF90041.1"/>
    <property type="molecule type" value="Genomic_DNA"/>
</dbReference>